<organism evidence="2 3">
    <name type="scientific">Stylosanthes scabra</name>
    <dbReference type="NCBI Taxonomy" id="79078"/>
    <lineage>
        <taxon>Eukaryota</taxon>
        <taxon>Viridiplantae</taxon>
        <taxon>Streptophyta</taxon>
        <taxon>Embryophyta</taxon>
        <taxon>Tracheophyta</taxon>
        <taxon>Spermatophyta</taxon>
        <taxon>Magnoliopsida</taxon>
        <taxon>eudicotyledons</taxon>
        <taxon>Gunneridae</taxon>
        <taxon>Pentapetalae</taxon>
        <taxon>rosids</taxon>
        <taxon>fabids</taxon>
        <taxon>Fabales</taxon>
        <taxon>Fabaceae</taxon>
        <taxon>Papilionoideae</taxon>
        <taxon>50 kb inversion clade</taxon>
        <taxon>dalbergioids sensu lato</taxon>
        <taxon>Dalbergieae</taxon>
        <taxon>Pterocarpus clade</taxon>
        <taxon>Stylosanthes</taxon>
    </lineage>
</organism>
<feature type="region of interest" description="Disordered" evidence="1">
    <location>
        <begin position="1"/>
        <end position="36"/>
    </location>
</feature>
<sequence length="116" mass="12550">MIVKRKGRSFSRWPAKRQRSKEDGAARKDGSGSSLRGPIFRILRRWLQAVSPRAAPTSGYVSAVAPGNPDGEGGVKAPFSTAAGDGEDDSEASEVRTGARRRMATAEKWRFGWGLC</sequence>
<feature type="compositionally biased region" description="Basic and acidic residues" evidence="1">
    <location>
        <begin position="20"/>
        <end position="30"/>
    </location>
</feature>
<proteinExistence type="predicted"/>
<protein>
    <submittedName>
        <fullName evidence="2">Uncharacterized protein</fullName>
    </submittedName>
</protein>
<accession>A0ABU6WNT9</accession>
<dbReference type="Proteomes" id="UP001341840">
    <property type="component" value="Unassembled WGS sequence"/>
</dbReference>
<evidence type="ECO:0000313" key="2">
    <source>
        <dbReference type="EMBL" id="MED6187044.1"/>
    </source>
</evidence>
<comment type="caution">
    <text evidence="2">The sequence shown here is derived from an EMBL/GenBank/DDBJ whole genome shotgun (WGS) entry which is preliminary data.</text>
</comment>
<feature type="region of interest" description="Disordered" evidence="1">
    <location>
        <begin position="55"/>
        <end position="99"/>
    </location>
</feature>
<evidence type="ECO:0000256" key="1">
    <source>
        <dbReference type="SAM" id="MobiDB-lite"/>
    </source>
</evidence>
<name>A0ABU6WNT9_9FABA</name>
<gene>
    <name evidence="2" type="ORF">PIB30_072617</name>
</gene>
<reference evidence="2 3" key="1">
    <citation type="journal article" date="2023" name="Plants (Basel)">
        <title>Bridging the Gap: Combining Genomics and Transcriptomics Approaches to Understand Stylosanthes scabra, an Orphan Legume from the Brazilian Caatinga.</title>
        <authorList>
            <person name="Ferreira-Neto J.R.C."/>
            <person name="da Silva M.D."/>
            <person name="Binneck E."/>
            <person name="de Melo N.F."/>
            <person name="da Silva R.H."/>
            <person name="de Melo A.L.T.M."/>
            <person name="Pandolfi V."/>
            <person name="Bustamante F.O."/>
            <person name="Brasileiro-Vidal A.C."/>
            <person name="Benko-Iseppon A.M."/>
        </authorList>
    </citation>
    <scope>NUCLEOTIDE SEQUENCE [LARGE SCALE GENOMIC DNA]</scope>
    <source>
        <tissue evidence="2">Leaves</tissue>
    </source>
</reference>
<dbReference type="EMBL" id="JASCZI010182106">
    <property type="protein sequence ID" value="MED6187044.1"/>
    <property type="molecule type" value="Genomic_DNA"/>
</dbReference>
<feature type="compositionally biased region" description="Basic residues" evidence="1">
    <location>
        <begin position="1"/>
        <end position="19"/>
    </location>
</feature>
<evidence type="ECO:0000313" key="3">
    <source>
        <dbReference type="Proteomes" id="UP001341840"/>
    </source>
</evidence>
<keyword evidence="3" id="KW-1185">Reference proteome</keyword>